<reference evidence="1 2" key="1">
    <citation type="journal article" date="2014" name="BMC Genomics">
        <title>Genome and secretome analysis of the hemibiotrophic fungal pathogen, Moniliophthora roreri, which causes frosty pod rot disease of cacao: mechanisms of the biotrophic and necrotrophic phases.</title>
        <authorList>
            <person name="Meinhardt L.W."/>
            <person name="Costa G.G.L."/>
            <person name="Thomazella D.P.T."/>
            <person name="Teixeira P.J.P.L."/>
            <person name="Carazzolle M.F."/>
            <person name="Schuster S.C."/>
            <person name="Carlson J.E."/>
            <person name="Guiltinan M.J."/>
            <person name="Mieczkowski P."/>
            <person name="Farmer A."/>
            <person name="Ramaraj T."/>
            <person name="Crozier J."/>
            <person name="Davis R.E."/>
            <person name="Shao J."/>
            <person name="Melnick R.L."/>
            <person name="Pereira G.A.G."/>
            <person name="Bailey B.A."/>
        </authorList>
    </citation>
    <scope>NUCLEOTIDE SEQUENCE [LARGE SCALE GENOMIC DNA]</scope>
    <source>
        <strain evidence="1 2">MCA 2997</strain>
    </source>
</reference>
<evidence type="ECO:0000313" key="1">
    <source>
        <dbReference type="EMBL" id="ESK83682.1"/>
    </source>
</evidence>
<proteinExistence type="predicted"/>
<comment type="caution">
    <text evidence="1">The sequence shown here is derived from an EMBL/GenBank/DDBJ whole genome shotgun (WGS) entry which is preliminary data.</text>
</comment>
<accession>V2WQ40</accession>
<name>V2WQ40_MONRO</name>
<dbReference type="KEGG" id="mrr:Moror_2145"/>
<dbReference type="EMBL" id="AWSO01001472">
    <property type="protein sequence ID" value="ESK83682.1"/>
    <property type="molecule type" value="Genomic_DNA"/>
</dbReference>
<organism evidence="1 2">
    <name type="scientific">Moniliophthora roreri (strain MCA 2997)</name>
    <name type="common">Cocoa frosty pod rot fungus</name>
    <name type="synonym">Crinipellis roreri</name>
    <dbReference type="NCBI Taxonomy" id="1381753"/>
    <lineage>
        <taxon>Eukaryota</taxon>
        <taxon>Fungi</taxon>
        <taxon>Dikarya</taxon>
        <taxon>Basidiomycota</taxon>
        <taxon>Agaricomycotina</taxon>
        <taxon>Agaricomycetes</taxon>
        <taxon>Agaricomycetidae</taxon>
        <taxon>Agaricales</taxon>
        <taxon>Marasmiineae</taxon>
        <taxon>Marasmiaceae</taxon>
        <taxon>Moniliophthora</taxon>
    </lineage>
</organism>
<protein>
    <submittedName>
        <fullName evidence="1">Uncharacterized protein</fullName>
    </submittedName>
</protein>
<gene>
    <name evidence="1" type="ORF">Moror_2145</name>
</gene>
<dbReference type="AlphaFoldDB" id="V2WQ40"/>
<keyword evidence="2" id="KW-1185">Reference proteome</keyword>
<evidence type="ECO:0000313" key="2">
    <source>
        <dbReference type="Proteomes" id="UP000017559"/>
    </source>
</evidence>
<dbReference type="HOGENOM" id="CLU_1835657_0_0_1"/>
<dbReference type="Proteomes" id="UP000017559">
    <property type="component" value="Unassembled WGS sequence"/>
</dbReference>
<sequence length="140" mass="15973">MTFPLSDPDLAEKDDIYLYGDRRSRYYSTSSELIKGGRLNQRSLYSPFSGQKIGLYPCRAPLRDGVAIDNHNLLMGHDDSLNTATYTLYPHPHEHDVILSLEDFCSELESVRTQRCILKEDPPPFSLTPPPSHIFHVSKH</sequence>